<dbReference type="Gene3D" id="3.40.50.2300">
    <property type="match status" value="2"/>
</dbReference>
<dbReference type="RefSeq" id="WP_106336156.1">
    <property type="nucleotide sequence ID" value="NZ_PVZS01000007.1"/>
</dbReference>
<evidence type="ECO:0000313" key="6">
    <source>
        <dbReference type="EMBL" id="PSC05519.1"/>
    </source>
</evidence>
<name>A0A2T1HVG9_9HYPH</name>
<dbReference type="InterPro" id="IPR028082">
    <property type="entry name" value="Peripla_BP_I"/>
</dbReference>
<dbReference type="PANTHER" id="PTHR46847:SF1">
    <property type="entry name" value="D-ALLOSE-BINDING PERIPLASMIC PROTEIN-RELATED"/>
    <property type="match status" value="1"/>
</dbReference>
<dbReference type="Proteomes" id="UP000239772">
    <property type="component" value="Unassembled WGS sequence"/>
</dbReference>
<evidence type="ECO:0000259" key="5">
    <source>
        <dbReference type="Pfam" id="PF13407"/>
    </source>
</evidence>
<evidence type="ECO:0000256" key="1">
    <source>
        <dbReference type="ARBA" id="ARBA00004196"/>
    </source>
</evidence>
<protein>
    <submittedName>
        <fullName evidence="6">Ribose ABC transporter substrate-binding protein</fullName>
    </submittedName>
</protein>
<dbReference type="GO" id="GO:0030313">
    <property type="term" value="C:cell envelope"/>
    <property type="evidence" value="ECO:0007669"/>
    <property type="project" value="UniProtKB-SubCell"/>
</dbReference>
<keyword evidence="7" id="KW-1185">Reference proteome</keyword>
<dbReference type="InterPro" id="IPR025997">
    <property type="entry name" value="SBP_2_dom"/>
</dbReference>
<gene>
    <name evidence="6" type="ORF">SLNSH_07985</name>
</gene>
<dbReference type="EMBL" id="PVZS01000007">
    <property type="protein sequence ID" value="PSC05519.1"/>
    <property type="molecule type" value="Genomic_DNA"/>
</dbReference>
<dbReference type="PANTHER" id="PTHR46847">
    <property type="entry name" value="D-ALLOSE-BINDING PERIPLASMIC PROTEIN-RELATED"/>
    <property type="match status" value="1"/>
</dbReference>
<comment type="similarity">
    <text evidence="2">Belongs to the bacterial solute-binding protein 2 family.</text>
</comment>
<accession>A0A2T1HVG9</accession>
<feature type="chain" id="PRO_5015704117" evidence="4">
    <location>
        <begin position="24"/>
        <end position="375"/>
    </location>
</feature>
<keyword evidence="3 4" id="KW-0732">Signal</keyword>
<dbReference type="SUPFAM" id="SSF53822">
    <property type="entry name" value="Periplasmic binding protein-like I"/>
    <property type="match status" value="1"/>
</dbReference>
<evidence type="ECO:0000256" key="3">
    <source>
        <dbReference type="ARBA" id="ARBA00022729"/>
    </source>
</evidence>
<feature type="domain" description="Periplasmic binding protein" evidence="5">
    <location>
        <begin position="59"/>
        <end position="316"/>
    </location>
</feature>
<organism evidence="6 7">
    <name type="scientific">Alsobacter soli</name>
    <dbReference type="NCBI Taxonomy" id="2109933"/>
    <lineage>
        <taxon>Bacteria</taxon>
        <taxon>Pseudomonadati</taxon>
        <taxon>Pseudomonadota</taxon>
        <taxon>Alphaproteobacteria</taxon>
        <taxon>Hyphomicrobiales</taxon>
        <taxon>Alsobacteraceae</taxon>
        <taxon>Alsobacter</taxon>
    </lineage>
</organism>
<dbReference type="Pfam" id="PF13407">
    <property type="entry name" value="Peripla_BP_4"/>
    <property type="match status" value="1"/>
</dbReference>
<dbReference type="GO" id="GO:0030246">
    <property type="term" value="F:carbohydrate binding"/>
    <property type="evidence" value="ECO:0007669"/>
    <property type="project" value="UniProtKB-ARBA"/>
</dbReference>
<sequence length="375" mass="40527">MTALRVSGVALAGLLLSSVVAFAGPKVVNGPGADPQCFKPWTEKTKYLQWDKKPGPYRIAVVNGFVGNTWRIQMIKTAKAYSEQPGVKENIKDFKVVSTGTDVAAQLGAIEDFINQGYDAIITLAVSPEGFDRVIRLADKNNVVIVPFDNILDTDKVMQVNEDQKEMGRMSAKWLLDKMGKKEGKVLEVRGLPGNSVDRDRHLGFREVMEAPGNKFQIVEVVGNWDDGTAQKATADAIAVHGHFDGVFTQGGSTGSVRAMMDAKHPFVPMAGEGENGYRKLIAQHTKDGLQGLSYGQSAGLVAIATKAAISALQGNPMPQLISIPIPVATSDTLKDGVNYWSNLTDNFFTPNDFPPCGVTITATEIMAKDEKNTQ</sequence>
<dbReference type="AlphaFoldDB" id="A0A2T1HVG9"/>
<evidence type="ECO:0000313" key="7">
    <source>
        <dbReference type="Proteomes" id="UP000239772"/>
    </source>
</evidence>
<comment type="subcellular location">
    <subcellularLocation>
        <location evidence="1">Cell envelope</location>
    </subcellularLocation>
</comment>
<dbReference type="OrthoDB" id="9147297at2"/>
<dbReference type="CDD" id="cd19998">
    <property type="entry name" value="PBP1_ABC_sugar_binding-like"/>
    <property type="match status" value="1"/>
</dbReference>
<feature type="signal peptide" evidence="4">
    <location>
        <begin position="1"/>
        <end position="23"/>
    </location>
</feature>
<proteinExistence type="inferred from homology"/>
<evidence type="ECO:0000256" key="4">
    <source>
        <dbReference type="SAM" id="SignalP"/>
    </source>
</evidence>
<comment type="caution">
    <text evidence="6">The sequence shown here is derived from an EMBL/GenBank/DDBJ whole genome shotgun (WGS) entry which is preliminary data.</text>
</comment>
<reference evidence="7" key="1">
    <citation type="submission" date="2018-03" db="EMBL/GenBank/DDBJ databases">
        <authorList>
            <person name="Sun L."/>
            <person name="Liu H."/>
            <person name="Chen W."/>
            <person name="Huang K."/>
            <person name="Liu W."/>
            <person name="Gao X."/>
        </authorList>
    </citation>
    <scope>NUCLEOTIDE SEQUENCE [LARGE SCALE GENOMIC DNA]</scope>
    <source>
        <strain evidence="7">SH9</strain>
    </source>
</reference>
<evidence type="ECO:0000256" key="2">
    <source>
        <dbReference type="ARBA" id="ARBA00007639"/>
    </source>
</evidence>